<organism evidence="1">
    <name type="scientific">Nothobranchius furzeri</name>
    <name type="common">Turquoise killifish</name>
    <dbReference type="NCBI Taxonomy" id="105023"/>
    <lineage>
        <taxon>Eukaryota</taxon>
        <taxon>Metazoa</taxon>
        <taxon>Chordata</taxon>
        <taxon>Craniata</taxon>
        <taxon>Vertebrata</taxon>
        <taxon>Euteleostomi</taxon>
        <taxon>Actinopterygii</taxon>
        <taxon>Neopterygii</taxon>
        <taxon>Teleostei</taxon>
        <taxon>Neoteleostei</taxon>
        <taxon>Acanthomorphata</taxon>
        <taxon>Ovalentaria</taxon>
        <taxon>Atherinomorphae</taxon>
        <taxon>Cyprinodontiformes</taxon>
        <taxon>Nothobranchiidae</taxon>
        <taxon>Nothobranchius</taxon>
    </lineage>
</organism>
<protein>
    <submittedName>
        <fullName evidence="1">Tripartite motif containing 35</fullName>
    </submittedName>
</protein>
<name>A0A1A8U2P5_NOTFU</name>
<evidence type="ECO:0000313" key="1">
    <source>
        <dbReference type="EMBL" id="SBS42574.1"/>
    </source>
</evidence>
<accession>A0A1A8U2P5</accession>
<reference evidence="1" key="1">
    <citation type="submission" date="2016-05" db="EMBL/GenBank/DDBJ databases">
        <authorList>
            <person name="Lavstsen T."/>
            <person name="Jespersen J.S."/>
        </authorList>
    </citation>
    <scope>NUCLEOTIDE SEQUENCE</scope>
    <source>
        <tissue evidence="1">Brain</tissue>
    </source>
</reference>
<dbReference type="EMBL" id="HAEJ01002117">
    <property type="protein sequence ID" value="SBS42574.1"/>
    <property type="molecule type" value="Transcribed_RNA"/>
</dbReference>
<proteinExistence type="predicted"/>
<sequence>LLSIQLHSRSSTGLELPFQKIRVCLDRYSNSLKIYCSYFQFHVINFPIHTL</sequence>
<feature type="non-terminal residue" evidence="1">
    <location>
        <position position="1"/>
    </location>
</feature>
<feature type="non-terminal residue" evidence="1">
    <location>
        <position position="51"/>
    </location>
</feature>
<reference evidence="1" key="2">
    <citation type="submission" date="2016-06" db="EMBL/GenBank/DDBJ databases">
        <title>The genome of a short-lived fish provides insights into sex chromosome evolution and the genetic control of aging.</title>
        <authorList>
            <person name="Reichwald K."/>
            <person name="Felder M."/>
            <person name="Petzold A."/>
            <person name="Koch P."/>
            <person name="Groth M."/>
            <person name="Platzer M."/>
        </authorList>
    </citation>
    <scope>NUCLEOTIDE SEQUENCE</scope>
    <source>
        <tissue evidence="1">Brain</tissue>
    </source>
</reference>
<dbReference type="AlphaFoldDB" id="A0A1A8U2P5"/>
<gene>
    <name evidence="1" type="primary">TRIM35</name>
</gene>